<dbReference type="Pfam" id="PF07939">
    <property type="entry name" value="DUF1685"/>
    <property type="match status" value="1"/>
</dbReference>
<evidence type="ECO:0000313" key="3">
    <source>
        <dbReference type="Proteomes" id="UP001154282"/>
    </source>
</evidence>
<evidence type="ECO:0000313" key="2">
    <source>
        <dbReference type="EMBL" id="CAI0397109.1"/>
    </source>
</evidence>
<evidence type="ECO:0000256" key="1">
    <source>
        <dbReference type="SAM" id="MobiDB-lite"/>
    </source>
</evidence>
<dbReference type="AlphaFoldDB" id="A0AAV0IHW0"/>
<feature type="compositionally biased region" description="Polar residues" evidence="1">
    <location>
        <begin position="7"/>
        <end position="25"/>
    </location>
</feature>
<protein>
    <submittedName>
        <fullName evidence="2">Uncharacterized protein</fullName>
    </submittedName>
</protein>
<feature type="region of interest" description="Disordered" evidence="1">
    <location>
        <begin position="153"/>
        <end position="182"/>
    </location>
</feature>
<gene>
    <name evidence="2" type="ORF">LITE_LOCUS9421</name>
</gene>
<organism evidence="2 3">
    <name type="scientific">Linum tenue</name>
    <dbReference type="NCBI Taxonomy" id="586396"/>
    <lineage>
        <taxon>Eukaryota</taxon>
        <taxon>Viridiplantae</taxon>
        <taxon>Streptophyta</taxon>
        <taxon>Embryophyta</taxon>
        <taxon>Tracheophyta</taxon>
        <taxon>Spermatophyta</taxon>
        <taxon>Magnoliopsida</taxon>
        <taxon>eudicotyledons</taxon>
        <taxon>Gunneridae</taxon>
        <taxon>Pentapetalae</taxon>
        <taxon>rosids</taxon>
        <taxon>fabids</taxon>
        <taxon>Malpighiales</taxon>
        <taxon>Linaceae</taxon>
        <taxon>Linum</taxon>
    </lineage>
</organism>
<accession>A0AAV0IHW0</accession>
<feature type="region of interest" description="Disordered" evidence="1">
    <location>
        <begin position="1"/>
        <end position="25"/>
    </location>
</feature>
<dbReference type="PANTHER" id="PTHR31865">
    <property type="entry name" value="OSJNBA0071G03.3 PROTEIN"/>
    <property type="match status" value="1"/>
</dbReference>
<dbReference type="EMBL" id="CAMGYJ010000004">
    <property type="protein sequence ID" value="CAI0397109.1"/>
    <property type="molecule type" value="Genomic_DNA"/>
</dbReference>
<keyword evidence="3" id="KW-1185">Reference proteome</keyword>
<feature type="region of interest" description="Disordered" evidence="1">
    <location>
        <begin position="51"/>
        <end position="72"/>
    </location>
</feature>
<comment type="caution">
    <text evidence="2">The sequence shown here is derived from an EMBL/GenBank/DDBJ whole genome shotgun (WGS) entry which is preliminary data.</text>
</comment>
<proteinExistence type="predicted"/>
<dbReference type="PANTHER" id="PTHR31865:SF0">
    <property type="entry name" value="EXPRESSED PROTEIN"/>
    <property type="match status" value="1"/>
</dbReference>
<dbReference type="InterPro" id="IPR012881">
    <property type="entry name" value="DUF1685"/>
</dbReference>
<sequence length="221" mass="24125">MGRIPRQINNGGESNSPSFRVSSEAQKINRSFADDDCSESFYPETQQIWEKLQRSGGDGRSNIDRRLSRSRTKKKNQVLLEGYVDLSRTSSSGAADDDLKRAKSLTDDDLDELKGCLDLGFGGFSYDEIPELCNTLPALELCYSMSQKFLDDTNQKSSSPAEGMDSSFDGSPADGVAASDQAASSPIANWKISSPGDHPEDVKARLKYWAQAVACTVKLCS</sequence>
<name>A0AAV0IHW0_9ROSI</name>
<dbReference type="Proteomes" id="UP001154282">
    <property type="component" value="Unassembled WGS sequence"/>
</dbReference>
<reference evidence="2" key="1">
    <citation type="submission" date="2022-08" db="EMBL/GenBank/DDBJ databases">
        <authorList>
            <person name="Gutierrez-Valencia J."/>
        </authorList>
    </citation>
    <scope>NUCLEOTIDE SEQUENCE</scope>
</reference>